<dbReference type="Proteomes" id="UP000315295">
    <property type="component" value="Unassembled WGS sequence"/>
</dbReference>
<protein>
    <submittedName>
        <fullName evidence="1">Uncharacterized protein</fullName>
    </submittedName>
</protein>
<dbReference type="EMBL" id="VIEB01012372">
    <property type="protein sequence ID" value="TQD68665.1"/>
    <property type="molecule type" value="Genomic_DNA"/>
</dbReference>
<accession>A0A540K329</accession>
<dbReference type="STRING" id="106549.A0A540K329"/>
<evidence type="ECO:0000313" key="2">
    <source>
        <dbReference type="Proteomes" id="UP000315295"/>
    </source>
</evidence>
<keyword evidence="2" id="KW-1185">Reference proteome</keyword>
<organism evidence="1 2">
    <name type="scientific">Malus baccata</name>
    <name type="common">Siberian crab apple</name>
    <name type="synonym">Pyrus baccata</name>
    <dbReference type="NCBI Taxonomy" id="106549"/>
    <lineage>
        <taxon>Eukaryota</taxon>
        <taxon>Viridiplantae</taxon>
        <taxon>Streptophyta</taxon>
        <taxon>Embryophyta</taxon>
        <taxon>Tracheophyta</taxon>
        <taxon>Spermatophyta</taxon>
        <taxon>Magnoliopsida</taxon>
        <taxon>eudicotyledons</taxon>
        <taxon>Gunneridae</taxon>
        <taxon>Pentapetalae</taxon>
        <taxon>rosids</taxon>
        <taxon>fabids</taxon>
        <taxon>Rosales</taxon>
        <taxon>Rosaceae</taxon>
        <taxon>Amygdaloideae</taxon>
        <taxon>Maleae</taxon>
        <taxon>Malus</taxon>
    </lineage>
</organism>
<proteinExistence type="predicted"/>
<gene>
    <name evidence="1" type="ORF">C1H46_045802</name>
</gene>
<sequence length="78" mass="8739">MEAWFAADADVISLKNWDQEHVLSGGHGLMVQGYDPIIKALAKDIDVRLNHRYVSCTIIDKCFCLSWCGVVWCGVNVL</sequence>
<evidence type="ECO:0000313" key="1">
    <source>
        <dbReference type="EMBL" id="TQD68665.1"/>
    </source>
</evidence>
<comment type="caution">
    <text evidence="1">The sequence shown here is derived from an EMBL/GenBank/DDBJ whole genome shotgun (WGS) entry which is preliminary data.</text>
</comment>
<name>A0A540K329_MALBA</name>
<reference evidence="1 2" key="1">
    <citation type="journal article" date="2019" name="G3 (Bethesda)">
        <title>Sequencing of a Wild Apple (Malus baccata) Genome Unravels the Differences Between Cultivated and Wild Apple Species Regarding Disease Resistance and Cold Tolerance.</title>
        <authorList>
            <person name="Chen X."/>
        </authorList>
    </citation>
    <scope>NUCLEOTIDE SEQUENCE [LARGE SCALE GENOMIC DNA]</scope>
    <source>
        <strain evidence="2">cv. Shandingzi</strain>
        <tissue evidence="1">Leaves</tissue>
    </source>
</reference>
<dbReference type="AlphaFoldDB" id="A0A540K329"/>